<dbReference type="InParanoid" id="A0A2J6TMR9"/>
<evidence type="ECO:0000313" key="2">
    <source>
        <dbReference type="Proteomes" id="UP000235371"/>
    </source>
</evidence>
<reference evidence="1 2" key="1">
    <citation type="submission" date="2016-04" db="EMBL/GenBank/DDBJ databases">
        <title>A degradative enzymes factory behind the ericoid mycorrhizal symbiosis.</title>
        <authorList>
            <consortium name="DOE Joint Genome Institute"/>
            <person name="Martino E."/>
            <person name="Morin E."/>
            <person name="Grelet G."/>
            <person name="Kuo A."/>
            <person name="Kohler A."/>
            <person name="Daghino S."/>
            <person name="Barry K."/>
            <person name="Choi C."/>
            <person name="Cichocki N."/>
            <person name="Clum A."/>
            <person name="Copeland A."/>
            <person name="Hainaut M."/>
            <person name="Haridas S."/>
            <person name="Labutti K."/>
            <person name="Lindquist E."/>
            <person name="Lipzen A."/>
            <person name="Khouja H.-R."/>
            <person name="Murat C."/>
            <person name="Ohm R."/>
            <person name="Olson A."/>
            <person name="Spatafora J."/>
            <person name="Veneault-Fourrey C."/>
            <person name="Henrissat B."/>
            <person name="Grigoriev I."/>
            <person name="Martin F."/>
            <person name="Perotto S."/>
        </authorList>
    </citation>
    <scope>NUCLEOTIDE SEQUENCE [LARGE SCALE GENOMIC DNA]</scope>
    <source>
        <strain evidence="1 2">E</strain>
    </source>
</reference>
<evidence type="ECO:0000313" key="1">
    <source>
        <dbReference type="EMBL" id="PMD64315.1"/>
    </source>
</evidence>
<dbReference type="GeneID" id="36579842"/>
<dbReference type="RefSeq" id="XP_024741219.1">
    <property type="nucleotide sequence ID" value="XM_024871760.1"/>
</dbReference>
<proteinExistence type="predicted"/>
<name>A0A2J6TMR9_9HELO</name>
<gene>
    <name evidence="1" type="ORF">K444DRAFT_305477</name>
</gene>
<dbReference type="Proteomes" id="UP000235371">
    <property type="component" value="Unassembled WGS sequence"/>
</dbReference>
<keyword evidence="2" id="KW-1185">Reference proteome</keyword>
<organism evidence="1 2">
    <name type="scientific">Hyaloscypha bicolor E</name>
    <dbReference type="NCBI Taxonomy" id="1095630"/>
    <lineage>
        <taxon>Eukaryota</taxon>
        <taxon>Fungi</taxon>
        <taxon>Dikarya</taxon>
        <taxon>Ascomycota</taxon>
        <taxon>Pezizomycotina</taxon>
        <taxon>Leotiomycetes</taxon>
        <taxon>Helotiales</taxon>
        <taxon>Hyaloscyphaceae</taxon>
        <taxon>Hyaloscypha</taxon>
        <taxon>Hyaloscypha bicolor</taxon>
    </lineage>
</organism>
<dbReference type="AlphaFoldDB" id="A0A2J6TMR9"/>
<dbReference type="EMBL" id="KZ613767">
    <property type="protein sequence ID" value="PMD64315.1"/>
    <property type="molecule type" value="Genomic_DNA"/>
</dbReference>
<protein>
    <submittedName>
        <fullName evidence="1">Uncharacterized protein</fullName>
    </submittedName>
</protein>
<accession>A0A2J6TMR9</accession>
<sequence>MPWGSSRTSRRVTASAIVHKSIDYFDGCFWPVQMVGRSVPWCPGALVPWYTGRRCLFTAGVSSTQLRRPFLTVRGVMKRGRGPRVRRLCGMCYAELIVESKRASRGVTPLAHEQPYGPHLYLRSNSPFPETRIKSVERRLADNETMVRVDGDLDPDRVER</sequence>